<evidence type="ECO:0000259" key="1">
    <source>
        <dbReference type="Pfam" id="PF13682"/>
    </source>
</evidence>
<keyword evidence="2" id="KW-0675">Receptor</keyword>
<evidence type="ECO:0000313" key="3">
    <source>
        <dbReference type="Proteomes" id="UP000183649"/>
    </source>
</evidence>
<dbReference type="EMBL" id="CYHF01000009">
    <property type="protein sequence ID" value="CUA99355.1"/>
    <property type="molecule type" value="Genomic_DNA"/>
</dbReference>
<reference evidence="3" key="1">
    <citation type="submission" date="2015-08" db="EMBL/GenBank/DDBJ databases">
        <authorList>
            <person name="Varghese N."/>
        </authorList>
    </citation>
    <scope>NUCLEOTIDE SEQUENCE [LARGE SCALE GENOMIC DNA]</scope>
    <source>
        <strain evidence="3">DSM 18181</strain>
    </source>
</reference>
<evidence type="ECO:0000313" key="2">
    <source>
        <dbReference type="EMBL" id="CUA99355.1"/>
    </source>
</evidence>
<dbReference type="Gene3D" id="1.20.120.30">
    <property type="entry name" value="Aspartate receptor, ligand-binding domain"/>
    <property type="match status" value="1"/>
</dbReference>
<dbReference type="Pfam" id="PF13682">
    <property type="entry name" value="CZB"/>
    <property type="match status" value="1"/>
</dbReference>
<dbReference type="Proteomes" id="UP000183649">
    <property type="component" value="Unassembled WGS sequence"/>
</dbReference>
<dbReference type="OrthoDB" id="8613985at2"/>
<proteinExistence type="predicted"/>
<keyword evidence="3" id="KW-1185">Reference proteome</keyword>
<gene>
    <name evidence="2" type="ORF">Ga0061069_10987</name>
</gene>
<sequence length="153" mass="17255">MGLLAWLRRHDAGLFPATDTHLAPDIDPHEDLFEGLYLGQAVQGHLAWKKRLKGIVLEGRQDDADISQVASDDLCALGQWLHGHARQRYGRLPQYARLRKIHAEFHLTAGKVLLYSSNGQRDEAEKMLRGAFSALSDQVQLELVRFYASVQPN</sequence>
<dbReference type="STRING" id="339866.GCA_001418255_02485"/>
<accession>A0A0K6I8A2</accession>
<protein>
    <submittedName>
        <fullName evidence="2">Chemoreceptor zinc-binding domain</fullName>
    </submittedName>
</protein>
<feature type="domain" description="Chemoreceptor zinc-binding" evidence="1">
    <location>
        <begin position="45"/>
        <end position="112"/>
    </location>
</feature>
<dbReference type="InterPro" id="IPR025991">
    <property type="entry name" value="Chemoreceptor_zinc-bind_dom"/>
</dbReference>
<name>A0A0K6I8A2_9BURK</name>
<dbReference type="AlphaFoldDB" id="A0A0K6I8A2"/>
<organism evidence="2 3">
    <name type="scientific">Thiomonas bhubaneswarensis</name>
    <dbReference type="NCBI Taxonomy" id="339866"/>
    <lineage>
        <taxon>Bacteria</taxon>
        <taxon>Pseudomonadati</taxon>
        <taxon>Pseudomonadota</taxon>
        <taxon>Betaproteobacteria</taxon>
        <taxon>Burkholderiales</taxon>
        <taxon>Thiomonas</taxon>
    </lineage>
</organism>